<comment type="caution">
    <text evidence="1">The sequence shown here is derived from an EMBL/GenBank/DDBJ whole genome shotgun (WGS) entry which is preliminary data.</text>
</comment>
<name>A0ACB8DE95_DERSI</name>
<sequence length="271" mass="30441">MSTSTTAFPEDQGASDYAQVTRELIARVIANVPTSLRRKLLEADVRLECAVGLLRTVRGFQNLEPWALKLFDASGKYPTGLFEGTRADLGAFDECLRTVVRDSYGNMLSRGQYCNLMIYVTNGSAVEEIFRSFSDVLHPRLQYFRKYFTYTKLPMGRLAICSLDDCNQQDMQALVATGFLLIAVAAGTYVDCFMNRVPKSEKNRSALLEFITAFSATSNTRVLLKVADKNKPDHYALKFLHGMRFYAIVHIALGHCGAVMSDTWCEYVMRA</sequence>
<evidence type="ECO:0000313" key="1">
    <source>
        <dbReference type="EMBL" id="KAH7966399.1"/>
    </source>
</evidence>
<accession>A0ACB8DE95</accession>
<reference evidence="1" key="1">
    <citation type="submission" date="2020-05" db="EMBL/GenBank/DDBJ databases">
        <title>Large-scale comparative analyses of tick genomes elucidate their genetic diversity and vector capacities.</title>
        <authorList>
            <person name="Jia N."/>
            <person name="Wang J."/>
            <person name="Shi W."/>
            <person name="Du L."/>
            <person name="Sun Y."/>
            <person name="Zhan W."/>
            <person name="Jiang J."/>
            <person name="Wang Q."/>
            <person name="Zhang B."/>
            <person name="Ji P."/>
            <person name="Sakyi L.B."/>
            <person name="Cui X."/>
            <person name="Yuan T."/>
            <person name="Jiang B."/>
            <person name="Yang W."/>
            <person name="Lam T.T.-Y."/>
            <person name="Chang Q."/>
            <person name="Ding S."/>
            <person name="Wang X."/>
            <person name="Zhu J."/>
            <person name="Ruan X."/>
            <person name="Zhao L."/>
            <person name="Wei J."/>
            <person name="Que T."/>
            <person name="Du C."/>
            <person name="Cheng J."/>
            <person name="Dai P."/>
            <person name="Han X."/>
            <person name="Huang E."/>
            <person name="Gao Y."/>
            <person name="Liu J."/>
            <person name="Shao H."/>
            <person name="Ye R."/>
            <person name="Li L."/>
            <person name="Wei W."/>
            <person name="Wang X."/>
            <person name="Wang C."/>
            <person name="Yang T."/>
            <person name="Huo Q."/>
            <person name="Li W."/>
            <person name="Guo W."/>
            <person name="Chen H."/>
            <person name="Zhou L."/>
            <person name="Ni X."/>
            <person name="Tian J."/>
            <person name="Zhou Y."/>
            <person name="Sheng Y."/>
            <person name="Liu T."/>
            <person name="Pan Y."/>
            <person name="Xia L."/>
            <person name="Li J."/>
            <person name="Zhao F."/>
            <person name="Cao W."/>
        </authorList>
    </citation>
    <scope>NUCLEOTIDE SEQUENCE</scope>
    <source>
        <strain evidence="1">Dsil-2018</strain>
    </source>
</reference>
<proteinExistence type="predicted"/>
<evidence type="ECO:0000313" key="2">
    <source>
        <dbReference type="Proteomes" id="UP000821865"/>
    </source>
</evidence>
<keyword evidence="2" id="KW-1185">Reference proteome</keyword>
<protein>
    <submittedName>
        <fullName evidence="1">Uncharacterized protein</fullName>
    </submittedName>
</protein>
<gene>
    <name evidence="1" type="ORF">HPB49_015939</name>
</gene>
<dbReference type="Proteomes" id="UP000821865">
    <property type="component" value="Chromosome 2"/>
</dbReference>
<organism evidence="1 2">
    <name type="scientific">Dermacentor silvarum</name>
    <name type="common">Tick</name>
    <dbReference type="NCBI Taxonomy" id="543639"/>
    <lineage>
        <taxon>Eukaryota</taxon>
        <taxon>Metazoa</taxon>
        <taxon>Ecdysozoa</taxon>
        <taxon>Arthropoda</taxon>
        <taxon>Chelicerata</taxon>
        <taxon>Arachnida</taxon>
        <taxon>Acari</taxon>
        <taxon>Parasitiformes</taxon>
        <taxon>Ixodida</taxon>
        <taxon>Ixodoidea</taxon>
        <taxon>Ixodidae</taxon>
        <taxon>Rhipicephalinae</taxon>
        <taxon>Dermacentor</taxon>
    </lineage>
</organism>
<dbReference type="EMBL" id="CM023471">
    <property type="protein sequence ID" value="KAH7966399.1"/>
    <property type="molecule type" value="Genomic_DNA"/>
</dbReference>